<dbReference type="HAMAP" id="MF_01161">
    <property type="entry name" value="tRNA_Ile_lys_synt"/>
    <property type="match status" value="1"/>
</dbReference>
<dbReference type="InterPro" id="IPR012796">
    <property type="entry name" value="Lysidine-tRNA-synth_C"/>
</dbReference>
<dbReference type="NCBIfam" id="TIGR02432">
    <property type="entry name" value="lysidine_TilS_N"/>
    <property type="match status" value="1"/>
</dbReference>
<organism evidence="10 11">
    <name type="scientific">Lysobacter silvisoli</name>
    <dbReference type="NCBI Taxonomy" id="2293254"/>
    <lineage>
        <taxon>Bacteria</taxon>
        <taxon>Pseudomonadati</taxon>
        <taxon>Pseudomonadota</taxon>
        <taxon>Gammaproteobacteria</taxon>
        <taxon>Lysobacterales</taxon>
        <taxon>Lysobacteraceae</taxon>
        <taxon>Lysobacter</taxon>
    </lineage>
</organism>
<dbReference type="NCBIfam" id="TIGR02433">
    <property type="entry name" value="lysidine_TilS_C"/>
    <property type="match status" value="1"/>
</dbReference>
<dbReference type="InterPro" id="IPR012795">
    <property type="entry name" value="tRNA_Ile_lys_synt_N"/>
</dbReference>
<accession>A0A371K524</accession>
<evidence type="ECO:0000256" key="5">
    <source>
        <dbReference type="ARBA" id="ARBA00022741"/>
    </source>
</evidence>
<proteinExistence type="inferred from homology"/>
<dbReference type="Pfam" id="PF09179">
    <property type="entry name" value="TilS"/>
    <property type="match status" value="1"/>
</dbReference>
<dbReference type="EMBL" id="QTSU01000001">
    <property type="protein sequence ID" value="RDZ29033.1"/>
    <property type="molecule type" value="Genomic_DNA"/>
</dbReference>
<evidence type="ECO:0000256" key="8">
    <source>
        <dbReference type="HAMAP-Rule" id="MF_01161"/>
    </source>
</evidence>
<keyword evidence="11" id="KW-1185">Reference proteome</keyword>
<evidence type="ECO:0000256" key="3">
    <source>
        <dbReference type="ARBA" id="ARBA00022598"/>
    </source>
</evidence>
<dbReference type="Pfam" id="PF11734">
    <property type="entry name" value="TilS_C"/>
    <property type="match status" value="1"/>
</dbReference>
<keyword evidence="2 8" id="KW-0963">Cytoplasm</keyword>
<dbReference type="CDD" id="cd01992">
    <property type="entry name" value="TilS_N"/>
    <property type="match status" value="1"/>
</dbReference>
<evidence type="ECO:0000313" key="10">
    <source>
        <dbReference type="EMBL" id="RDZ29033.1"/>
    </source>
</evidence>
<dbReference type="SUPFAM" id="SSF56037">
    <property type="entry name" value="PheT/TilS domain"/>
    <property type="match status" value="1"/>
</dbReference>
<evidence type="ECO:0000256" key="1">
    <source>
        <dbReference type="ARBA" id="ARBA00004496"/>
    </source>
</evidence>
<comment type="catalytic activity">
    <reaction evidence="7 8">
        <text>cytidine(34) in tRNA(Ile2) + L-lysine + ATP = lysidine(34) in tRNA(Ile2) + AMP + diphosphate + H(+)</text>
        <dbReference type="Rhea" id="RHEA:43744"/>
        <dbReference type="Rhea" id="RHEA-COMP:10625"/>
        <dbReference type="Rhea" id="RHEA-COMP:10670"/>
        <dbReference type="ChEBI" id="CHEBI:15378"/>
        <dbReference type="ChEBI" id="CHEBI:30616"/>
        <dbReference type="ChEBI" id="CHEBI:32551"/>
        <dbReference type="ChEBI" id="CHEBI:33019"/>
        <dbReference type="ChEBI" id="CHEBI:82748"/>
        <dbReference type="ChEBI" id="CHEBI:83665"/>
        <dbReference type="ChEBI" id="CHEBI:456215"/>
        <dbReference type="EC" id="6.3.4.19"/>
    </reaction>
</comment>
<protein>
    <recommendedName>
        <fullName evidence="8">tRNA(Ile)-lysidine synthase</fullName>
        <ecNumber evidence="8">6.3.4.19</ecNumber>
    </recommendedName>
    <alternativeName>
        <fullName evidence="8">tRNA(Ile)-2-lysyl-cytidine synthase</fullName>
    </alternativeName>
    <alternativeName>
        <fullName evidence="8">tRNA(Ile)-lysidine synthetase</fullName>
    </alternativeName>
</protein>
<sequence length="431" mass="47086">MPSPPPFTTADPLHDLPAGALCVGYSGGLDSTVLLHLLAAQPAVRALGLRAWHVHHGLHPQAEDWLAHCRQTCAALSVPLTVSRVQVRPDGDGPEAAARRARHAAFAEGLETGETLALAHHRDDQAETFLLRALRASGPDGLAAMRRWRDCGRGRLWRPLLDLPRSELLAYAQAQGLRWIDDPSNADDRYDRNYLRQRVLPLLRERWPQADAALAASAGLSAQAAQLLEQDDALALAQARSLDPQALSRAALRALPSARRARVLRRWIADLGLPPLPAQGVARIEAELLDARADAEAAYAWHGARVQAWRDLLHAAPARAPLPQDWQTPWDGRAPLALPGGGELRLLGADALDAPVRAHTRQGGERIALPGREHHHALKHVLQDLGLPPWERARLPLLSCGDELLAVGDLAYAAGFDRWLRERGARLLWTP</sequence>
<name>A0A371K524_9GAMM</name>
<gene>
    <name evidence="8 10" type="primary">tilS</name>
    <name evidence="10" type="ORF">DX914_08020</name>
</gene>
<evidence type="ECO:0000313" key="11">
    <source>
        <dbReference type="Proteomes" id="UP000264492"/>
    </source>
</evidence>
<dbReference type="GO" id="GO:0032267">
    <property type="term" value="F:tRNA(Ile)-lysidine synthase activity"/>
    <property type="evidence" value="ECO:0007669"/>
    <property type="project" value="UniProtKB-EC"/>
</dbReference>
<reference evidence="10 11" key="1">
    <citation type="submission" date="2018-08" db="EMBL/GenBank/DDBJ databases">
        <title>Lysobacter sp. zong2l5, whole genome shotgun sequence.</title>
        <authorList>
            <person name="Zhang X."/>
            <person name="Feng G."/>
            <person name="Zhu H."/>
        </authorList>
    </citation>
    <scope>NUCLEOTIDE SEQUENCE [LARGE SCALE GENOMIC DNA]</scope>
    <source>
        <strain evidence="11">zong2l5</strain>
    </source>
</reference>
<dbReference type="InterPro" id="IPR014729">
    <property type="entry name" value="Rossmann-like_a/b/a_fold"/>
</dbReference>
<dbReference type="GO" id="GO:0006400">
    <property type="term" value="P:tRNA modification"/>
    <property type="evidence" value="ECO:0007669"/>
    <property type="project" value="UniProtKB-UniRule"/>
</dbReference>
<comment type="subcellular location">
    <subcellularLocation>
        <location evidence="1 8">Cytoplasm</location>
    </subcellularLocation>
</comment>
<keyword evidence="4 8" id="KW-0819">tRNA processing</keyword>
<dbReference type="SUPFAM" id="SSF52402">
    <property type="entry name" value="Adenine nucleotide alpha hydrolases-like"/>
    <property type="match status" value="1"/>
</dbReference>
<dbReference type="Pfam" id="PF01171">
    <property type="entry name" value="ATP_bind_3"/>
    <property type="match status" value="1"/>
</dbReference>
<dbReference type="AlphaFoldDB" id="A0A371K524"/>
<feature type="binding site" evidence="8">
    <location>
        <begin position="26"/>
        <end position="31"/>
    </location>
    <ligand>
        <name>ATP</name>
        <dbReference type="ChEBI" id="CHEBI:30616"/>
    </ligand>
</feature>
<dbReference type="EC" id="6.3.4.19" evidence="8"/>
<dbReference type="PANTHER" id="PTHR43033">
    <property type="entry name" value="TRNA(ILE)-LYSIDINE SYNTHASE-RELATED"/>
    <property type="match status" value="1"/>
</dbReference>
<dbReference type="PANTHER" id="PTHR43033:SF1">
    <property type="entry name" value="TRNA(ILE)-LYSIDINE SYNTHASE-RELATED"/>
    <property type="match status" value="1"/>
</dbReference>
<dbReference type="InterPro" id="IPR015262">
    <property type="entry name" value="tRNA_Ile_lys_synt_subst-bd"/>
</dbReference>
<feature type="domain" description="Lysidine-tRNA(Ile) synthetase C-terminal" evidence="9">
    <location>
        <begin position="356"/>
        <end position="429"/>
    </location>
</feature>
<dbReference type="GO" id="GO:0005524">
    <property type="term" value="F:ATP binding"/>
    <property type="evidence" value="ECO:0007669"/>
    <property type="project" value="UniProtKB-UniRule"/>
</dbReference>
<evidence type="ECO:0000256" key="4">
    <source>
        <dbReference type="ARBA" id="ARBA00022694"/>
    </source>
</evidence>
<keyword evidence="5 8" id="KW-0547">Nucleotide-binding</keyword>
<dbReference type="SUPFAM" id="SSF82829">
    <property type="entry name" value="MesJ substrate recognition domain-like"/>
    <property type="match status" value="1"/>
</dbReference>
<comment type="similarity">
    <text evidence="8">Belongs to the tRNA(Ile)-lysidine synthase family.</text>
</comment>
<comment type="domain">
    <text evidence="8">The N-terminal region contains the highly conserved SGGXDS motif, predicted to be a P-loop motif involved in ATP binding.</text>
</comment>
<evidence type="ECO:0000259" key="9">
    <source>
        <dbReference type="SMART" id="SM00977"/>
    </source>
</evidence>
<dbReference type="Proteomes" id="UP000264492">
    <property type="component" value="Unassembled WGS sequence"/>
</dbReference>
<dbReference type="GO" id="GO:0005737">
    <property type="term" value="C:cytoplasm"/>
    <property type="evidence" value="ECO:0007669"/>
    <property type="project" value="UniProtKB-SubCell"/>
</dbReference>
<dbReference type="SMART" id="SM00977">
    <property type="entry name" value="TilS_C"/>
    <property type="match status" value="1"/>
</dbReference>
<dbReference type="InterPro" id="IPR012094">
    <property type="entry name" value="tRNA_Ile_lys_synt"/>
</dbReference>
<evidence type="ECO:0000256" key="6">
    <source>
        <dbReference type="ARBA" id="ARBA00022840"/>
    </source>
</evidence>
<dbReference type="RefSeq" id="WP_115858467.1">
    <property type="nucleotide sequence ID" value="NZ_QTSU01000001.1"/>
</dbReference>
<dbReference type="Gene3D" id="1.20.59.20">
    <property type="match status" value="1"/>
</dbReference>
<comment type="function">
    <text evidence="8">Ligates lysine onto the cytidine present at position 34 of the AUA codon-specific tRNA(Ile) that contains the anticodon CAU, in an ATP-dependent manner. Cytidine is converted to lysidine, thus changing the amino acid specificity of the tRNA from methionine to isoleucine.</text>
</comment>
<keyword evidence="3 8" id="KW-0436">Ligase</keyword>
<evidence type="ECO:0000256" key="7">
    <source>
        <dbReference type="ARBA" id="ARBA00048539"/>
    </source>
</evidence>
<keyword evidence="6 8" id="KW-0067">ATP-binding</keyword>
<comment type="caution">
    <text evidence="10">The sequence shown here is derived from an EMBL/GenBank/DDBJ whole genome shotgun (WGS) entry which is preliminary data.</text>
</comment>
<dbReference type="Gene3D" id="3.40.50.620">
    <property type="entry name" value="HUPs"/>
    <property type="match status" value="1"/>
</dbReference>
<evidence type="ECO:0000256" key="2">
    <source>
        <dbReference type="ARBA" id="ARBA00022490"/>
    </source>
</evidence>
<dbReference type="OrthoDB" id="9807403at2"/>
<dbReference type="InterPro" id="IPR011063">
    <property type="entry name" value="TilS/TtcA_N"/>
</dbReference>